<evidence type="ECO:0000256" key="1">
    <source>
        <dbReference type="SAM" id="SignalP"/>
    </source>
</evidence>
<protein>
    <recommendedName>
        <fullName evidence="4">Lipoprotein</fullName>
    </recommendedName>
</protein>
<feature type="signal peptide" evidence="1">
    <location>
        <begin position="1"/>
        <end position="25"/>
    </location>
</feature>
<feature type="chain" id="PRO_5036696156" description="Lipoprotein" evidence="1">
    <location>
        <begin position="26"/>
        <end position="179"/>
    </location>
</feature>
<keyword evidence="3" id="KW-1185">Reference proteome</keyword>
<dbReference type="AlphaFoldDB" id="A0A919DN57"/>
<evidence type="ECO:0000313" key="2">
    <source>
        <dbReference type="EMBL" id="GHE65431.1"/>
    </source>
</evidence>
<comment type="caution">
    <text evidence="2">The sequence shown here is derived from an EMBL/GenBank/DDBJ whole genome shotgun (WGS) entry which is preliminary data.</text>
</comment>
<accession>A0A919DN57</accession>
<sequence length="179" mass="19204">MKTRIAACALTVPLALGMLTGCDMADDDKSDGVPFAGTSTTSDASHAMKKVSSGLHDLITIKGKASDNFPTVVECSGKDAKTYFRIHHPWSFAPASASDLDEVMEHLKRELPKHGWKVVGYGPNTSKNRSLTLTADNDGEKVSVKIVSMTKSHPPLLSLNLVSGCYKVPDGQKVDLYPS</sequence>
<evidence type="ECO:0008006" key="4">
    <source>
        <dbReference type="Google" id="ProtNLM"/>
    </source>
</evidence>
<keyword evidence="1" id="KW-0732">Signal</keyword>
<gene>
    <name evidence="2" type="ORF">GCM10018785_37900</name>
</gene>
<name>A0A919DN57_9ACTN</name>
<organism evidence="2 3">
    <name type="scientific">Streptomyces longispororuber</name>
    <dbReference type="NCBI Taxonomy" id="68230"/>
    <lineage>
        <taxon>Bacteria</taxon>
        <taxon>Bacillati</taxon>
        <taxon>Actinomycetota</taxon>
        <taxon>Actinomycetes</taxon>
        <taxon>Kitasatosporales</taxon>
        <taxon>Streptomycetaceae</taxon>
        <taxon>Streptomyces</taxon>
    </lineage>
</organism>
<dbReference type="EMBL" id="BNBT01000053">
    <property type="protein sequence ID" value="GHE65431.1"/>
    <property type="molecule type" value="Genomic_DNA"/>
</dbReference>
<dbReference type="RefSeq" id="WP_190137151.1">
    <property type="nucleotide sequence ID" value="NZ_BNBT01000053.1"/>
</dbReference>
<dbReference type="Proteomes" id="UP000608024">
    <property type="component" value="Unassembled WGS sequence"/>
</dbReference>
<evidence type="ECO:0000313" key="3">
    <source>
        <dbReference type="Proteomes" id="UP000608024"/>
    </source>
</evidence>
<reference evidence="2" key="2">
    <citation type="submission" date="2020-09" db="EMBL/GenBank/DDBJ databases">
        <authorList>
            <person name="Sun Q."/>
            <person name="Ohkuma M."/>
        </authorList>
    </citation>
    <scope>NUCLEOTIDE SEQUENCE</scope>
    <source>
        <strain evidence="2">JCM 4784</strain>
    </source>
</reference>
<proteinExistence type="predicted"/>
<dbReference type="PROSITE" id="PS51257">
    <property type="entry name" value="PROKAR_LIPOPROTEIN"/>
    <property type="match status" value="1"/>
</dbReference>
<reference evidence="2" key="1">
    <citation type="journal article" date="2014" name="Int. J. Syst. Evol. Microbiol.">
        <title>Complete genome sequence of Corynebacterium casei LMG S-19264T (=DSM 44701T), isolated from a smear-ripened cheese.</title>
        <authorList>
            <consortium name="US DOE Joint Genome Institute (JGI-PGF)"/>
            <person name="Walter F."/>
            <person name="Albersmeier A."/>
            <person name="Kalinowski J."/>
            <person name="Ruckert C."/>
        </authorList>
    </citation>
    <scope>NUCLEOTIDE SEQUENCE</scope>
    <source>
        <strain evidence="2">JCM 4784</strain>
    </source>
</reference>